<proteinExistence type="predicted"/>
<name>A0ABY2WL72_9FLAO</name>
<keyword evidence="4" id="KW-1185">Reference proteome</keyword>
<dbReference type="InterPro" id="IPR027039">
    <property type="entry name" value="Crtac1"/>
</dbReference>
<dbReference type="RefSeq" id="WP_138837654.1">
    <property type="nucleotide sequence ID" value="NZ_VCNI01000002.1"/>
</dbReference>
<evidence type="ECO:0000313" key="4">
    <source>
        <dbReference type="Proteomes" id="UP000751614"/>
    </source>
</evidence>
<evidence type="ECO:0000259" key="2">
    <source>
        <dbReference type="Pfam" id="PF07593"/>
    </source>
</evidence>
<evidence type="ECO:0000313" key="3">
    <source>
        <dbReference type="EMBL" id="TMU55473.1"/>
    </source>
</evidence>
<dbReference type="Pfam" id="PF07593">
    <property type="entry name" value="UnbV_ASPIC"/>
    <property type="match status" value="1"/>
</dbReference>
<dbReference type="Pfam" id="PF13517">
    <property type="entry name" value="FG-GAP_3"/>
    <property type="match status" value="4"/>
</dbReference>
<comment type="caution">
    <text evidence="3">The sequence shown here is derived from an EMBL/GenBank/DDBJ whole genome shotgun (WGS) entry which is preliminary data.</text>
</comment>
<dbReference type="PROSITE" id="PS51257">
    <property type="entry name" value="PROKAR_LIPOPROTEIN"/>
    <property type="match status" value="1"/>
</dbReference>
<dbReference type="Gene3D" id="2.130.10.130">
    <property type="entry name" value="Integrin alpha, N-terminal"/>
    <property type="match status" value="4"/>
</dbReference>
<dbReference type="InterPro" id="IPR011519">
    <property type="entry name" value="UnbV_ASPIC"/>
</dbReference>
<feature type="domain" description="ASPIC/UnbV" evidence="2">
    <location>
        <begin position="515"/>
        <end position="582"/>
    </location>
</feature>
<dbReference type="EMBL" id="VCNI01000002">
    <property type="protein sequence ID" value="TMU55473.1"/>
    <property type="molecule type" value="Genomic_DNA"/>
</dbReference>
<dbReference type="InterPro" id="IPR028994">
    <property type="entry name" value="Integrin_alpha_N"/>
</dbReference>
<sequence>MNRFLLPFFGVLLLAGCGNEGSLFKNPDPKDLGITFSNTIQESENLSILDYLYFYNGGGISIGDINNDDLPDVFFSGNQVKNKLYLNKGNLEFEDISESAGVEGNSSWNTGTVMGDVNGDGLLDIYVCAVVGINGFDGYNELYINNGDNTFTESAEQYGLDFDTYSSNAAFLDFDLDGDLDLYLLNHAVHTQNSYGKHELRYDRNYQTGDKLLRNDDGQYVDVSEEAGIFGGVNGYGLGLAISDFNLDGYPDIYVGNDFHEDDYYYLNNGDGTFTESLKQFFGHTSRFSMGNDVADINGDGRPDLISLDMLPEDEVALKSSEGDDNIQTQKLRIERYGYHYQFTRNMLYVNQPDGNYAETALLSGVAATDWSWSALFGDYDMDGFQDLFVSNGIPKRPNDLDFIKFVSSEQIQQKMDNTKLVDQEALELMPSGNVNNYIFKGNPDITFENMAGDWITKDTLMSGATAMGDLDGDGDLDLISNNINGPVSVYINKQNSGANFLKIKLDYKEKNIKGFGTKVYSYHNGELQYKELFPSRGFQASSEPIIHFGYGKAQQVDSLKIIWPDRTFQIIEKPILNQTLTIRQKDNRPFEYDGLKTGAKPFFTKEPGNLGLDFTHVEDNYTDFNREKLIPYQVSDRGPALALGDLDNDGKQDIFFGGSKFAPAQIFVQQDTAYSKRSFVNIEADSLIETVSAQISDFNNDQKNDLFLTSGGGDFFGKSNTLLDAFYIQTDTTFARQQLPDIFQNSSVVVSHDFDQDGDLDVFVGGHTITSKFGTEPRSYILENKDGSFDFYPGFEEEHYKGMVTDALWDDFDKDGAIDLIIIGEWMSPKFLKNENGTFKEVGNLNLNGLWQSITPFDIDADGDMDYMLGNWGSNTKFKASSEFPMKLFVHDFDANGQTETITALEKNGIYYPLETLDGLASQIVSLKKRFTSYKSFAGIAMDGLFPKEILDKAQVLEVHTLASGYLKNENGIFTFVPFDVELQLAPIMDFVVDDFDGDGANEVLAGGNYFGVKPYHGRLDSFPGALISNEEEVILGNELGLDFSKKSIRHLKTLTLNNTKYLLAVFNDDRAQVYRLNN</sequence>
<dbReference type="Proteomes" id="UP000751614">
    <property type="component" value="Unassembled WGS sequence"/>
</dbReference>
<gene>
    <name evidence="3" type="ORF">FGG15_14985</name>
</gene>
<dbReference type="PANTHER" id="PTHR16026:SF0">
    <property type="entry name" value="CARTILAGE ACIDIC PROTEIN 1"/>
    <property type="match status" value="1"/>
</dbReference>
<organism evidence="3 4">
    <name type="scientific">Flagellimonas algicola</name>
    <dbReference type="NCBI Taxonomy" id="2583815"/>
    <lineage>
        <taxon>Bacteria</taxon>
        <taxon>Pseudomonadati</taxon>
        <taxon>Bacteroidota</taxon>
        <taxon>Flavobacteriia</taxon>
        <taxon>Flavobacteriales</taxon>
        <taxon>Flavobacteriaceae</taxon>
        <taxon>Flagellimonas</taxon>
    </lineage>
</organism>
<keyword evidence="1" id="KW-0732">Signal</keyword>
<accession>A0ABY2WL72</accession>
<protein>
    <recommendedName>
        <fullName evidence="2">ASPIC/UnbV domain-containing protein</fullName>
    </recommendedName>
</protein>
<evidence type="ECO:0000256" key="1">
    <source>
        <dbReference type="ARBA" id="ARBA00022729"/>
    </source>
</evidence>
<dbReference type="InterPro" id="IPR013517">
    <property type="entry name" value="FG-GAP"/>
</dbReference>
<dbReference type="PANTHER" id="PTHR16026">
    <property type="entry name" value="CARTILAGE ACIDIC PROTEIN 1"/>
    <property type="match status" value="1"/>
</dbReference>
<reference evidence="3 4" key="1">
    <citation type="submission" date="2019-05" db="EMBL/GenBank/DDBJ databases">
        <title>Flagellimonas sp. AsT0115, sp. nov., isolated from a marine red algae, Asparagopsis taxiformis.</title>
        <authorList>
            <person name="Kim J."/>
            <person name="Jeong S.E."/>
            <person name="Jeon C.O."/>
        </authorList>
    </citation>
    <scope>NUCLEOTIDE SEQUENCE [LARGE SCALE GENOMIC DNA]</scope>
    <source>
        <strain evidence="3 4">AsT0115</strain>
    </source>
</reference>
<dbReference type="SUPFAM" id="SSF69318">
    <property type="entry name" value="Integrin alpha N-terminal domain"/>
    <property type="match status" value="2"/>
</dbReference>